<organism evidence="1 2">
    <name type="scientific">Trifolium medium</name>
    <dbReference type="NCBI Taxonomy" id="97028"/>
    <lineage>
        <taxon>Eukaryota</taxon>
        <taxon>Viridiplantae</taxon>
        <taxon>Streptophyta</taxon>
        <taxon>Embryophyta</taxon>
        <taxon>Tracheophyta</taxon>
        <taxon>Spermatophyta</taxon>
        <taxon>Magnoliopsida</taxon>
        <taxon>eudicotyledons</taxon>
        <taxon>Gunneridae</taxon>
        <taxon>Pentapetalae</taxon>
        <taxon>rosids</taxon>
        <taxon>fabids</taxon>
        <taxon>Fabales</taxon>
        <taxon>Fabaceae</taxon>
        <taxon>Papilionoideae</taxon>
        <taxon>50 kb inversion clade</taxon>
        <taxon>NPAAA clade</taxon>
        <taxon>Hologalegina</taxon>
        <taxon>IRL clade</taxon>
        <taxon>Trifolieae</taxon>
        <taxon>Trifolium</taxon>
    </lineage>
</organism>
<dbReference type="Proteomes" id="UP000265520">
    <property type="component" value="Unassembled WGS sequence"/>
</dbReference>
<evidence type="ECO:0000313" key="1">
    <source>
        <dbReference type="EMBL" id="MCI50909.1"/>
    </source>
</evidence>
<comment type="caution">
    <text evidence="1">The sequence shown here is derived from an EMBL/GenBank/DDBJ whole genome shotgun (WGS) entry which is preliminary data.</text>
</comment>
<feature type="non-terminal residue" evidence="1">
    <location>
        <position position="37"/>
    </location>
</feature>
<evidence type="ECO:0000313" key="2">
    <source>
        <dbReference type="Proteomes" id="UP000265520"/>
    </source>
</evidence>
<proteinExistence type="predicted"/>
<keyword evidence="2" id="KW-1185">Reference proteome</keyword>
<sequence>MVAKRPPGEQWRPVPEFLPVLVAAARTGDQSTNRMSF</sequence>
<dbReference type="AlphaFoldDB" id="A0A392SQF0"/>
<name>A0A392SQF0_9FABA</name>
<protein>
    <submittedName>
        <fullName evidence="1">Uncharacterized protein</fullName>
    </submittedName>
</protein>
<dbReference type="EMBL" id="LXQA010423865">
    <property type="protein sequence ID" value="MCI50909.1"/>
    <property type="molecule type" value="Genomic_DNA"/>
</dbReference>
<accession>A0A392SQF0</accession>
<reference evidence="1 2" key="1">
    <citation type="journal article" date="2018" name="Front. Plant Sci.">
        <title>Red Clover (Trifolium pratense) and Zigzag Clover (T. medium) - A Picture of Genomic Similarities and Differences.</title>
        <authorList>
            <person name="Dluhosova J."/>
            <person name="Istvanek J."/>
            <person name="Nedelnik J."/>
            <person name="Repkova J."/>
        </authorList>
    </citation>
    <scope>NUCLEOTIDE SEQUENCE [LARGE SCALE GENOMIC DNA]</scope>
    <source>
        <strain evidence="2">cv. 10/8</strain>
        <tissue evidence="1">Leaf</tissue>
    </source>
</reference>